<dbReference type="NCBIfam" id="TIGR01844">
    <property type="entry name" value="type_I_sec_TolC"/>
    <property type="match status" value="1"/>
</dbReference>
<evidence type="ECO:0000256" key="6">
    <source>
        <dbReference type="ARBA" id="ARBA00023136"/>
    </source>
</evidence>
<name>A0A1H9VPS8_9GAMM</name>
<keyword evidence="8" id="KW-0732">Signal</keyword>
<keyword evidence="7" id="KW-0998">Cell outer membrane</keyword>
<feature type="chain" id="PRO_5011457881" evidence="8">
    <location>
        <begin position="27"/>
        <end position="459"/>
    </location>
</feature>
<dbReference type="GO" id="GO:0015288">
    <property type="term" value="F:porin activity"/>
    <property type="evidence" value="ECO:0007669"/>
    <property type="project" value="TreeGrafter"/>
</dbReference>
<keyword evidence="3" id="KW-0813">Transport</keyword>
<dbReference type="InterPro" id="IPR010130">
    <property type="entry name" value="T1SS_OMP_TolC"/>
</dbReference>
<dbReference type="STRING" id="416874.SAMN04487958_11083"/>
<organism evidence="9 10">
    <name type="scientific">Vreelandella subterranea</name>
    <dbReference type="NCBI Taxonomy" id="416874"/>
    <lineage>
        <taxon>Bacteria</taxon>
        <taxon>Pseudomonadati</taxon>
        <taxon>Pseudomonadota</taxon>
        <taxon>Gammaproteobacteria</taxon>
        <taxon>Oceanospirillales</taxon>
        <taxon>Halomonadaceae</taxon>
        <taxon>Vreelandella</taxon>
    </lineage>
</organism>
<comment type="similarity">
    <text evidence="2">Belongs to the outer membrane factor (OMF) (TC 1.B.17) family.</text>
</comment>
<evidence type="ECO:0000313" key="9">
    <source>
        <dbReference type="EMBL" id="SES23790.1"/>
    </source>
</evidence>
<dbReference type="PANTHER" id="PTHR30026">
    <property type="entry name" value="OUTER MEMBRANE PROTEIN TOLC"/>
    <property type="match status" value="1"/>
</dbReference>
<dbReference type="GO" id="GO:0015562">
    <property type="term" value="F:efflux transmembrane transporter activity"/>
    <property type="evidence" value="ECO:0007669"/>
    <property type="project" value="InterPro"/>
</dbReference>
<dbReference type="GO" id="GO:0009279">
    <property type="term" value="C:cell outer membrane"/>
    <property type="evidence" value="ECO:0007669"/>
    <property type="project" value="UniProtKB-SubCell"/>
</dbReference>
<evidence type="ECO:0000256" key="8">
    <source>
        <dbReference type="SAM" id="SignalP"/>
    </source>
</evidence>
<dbReference type="AlphaFoldDB" id="A0A1H9VPS8"/>
<dbReference type="InterPro" id="IPR003423">
    <property type="entry name" value="OMP_efflux"/>
</dbReference>
<feature type="signal peptide" evidence="8">
    <location>
        <begin position="1"/>
        <end position="26"/>
    </location>
</feature>
<dbReference type="InterPro" id="IPR006311">
    <property type="entry name" value="TAT_signal"/>
</dbReference>
<proteinExistence type="inferred from homology"/>
<dbReference type="InterPro" id="IPR051906">
    <property type="entry name" value="TolC-like"/>
</dbReference>
<dbReference type="Proteomes" id="UP000198505">
    <property type="component" value="Unassembled WGS sequence"/>
</dbReference>
<gene>
    <name evidence="9" type="ORF">SAMN04487958_11083</name>
</gene>
<comment type="subcellular location">
    <subcellularLocation>
        <location evidence="1">Cell outer membrane</location>
    </subcellularLocation>
</comment>
<dbReference type="GO" id="GO:1990281">
    <property type="term" value="C:efflux pump complex"/>
    <property type="evidence" value="ECO:0007669"/>
    <property type="project" value="TreeGrafter"/>
</dbReference>
<reference evidence="10" key="1">
    <citation type="submission" date="2016-10" db="EMBL/GenBank/DDBJ databases">
        <authorList>
            <person name="Varghese N."/>
            <person name="Submissions S."/>
        </authorList>
    </citation>
    <scope>NUCLEOTIDE SEQUENCE [LARGE SCALE GENOMIC DNA]</scope>
    <source>
        <strain evidence="10">CGMCC 1.6495</strain>
    </source>
</reference>
<keyword evidence="5" id="KW-0812">Transmembrane</keyword>
<dbReference type="SUPFAM" id="SSF56954">
    <property type="entry name" value="Outer membrane efflux proteins (OEP)"/>
    <property type="match status" value="1"/>
</dbReference>
<dbReference type="Gene3D" id="1.20.1600.10">
    <property type="entry name" value="Outer membrane efflux proteins (OEP)"/>
    <property type="match status" value="1"/>
</dbReference>
<evidence type="ECO:0000256" key="2">
    <source>
        <dbReference type="ARBA" id="ARBA00007613"/>
    </source>
</evidence>
<evidence type="ECO:0000256" key="3">
    <source>
        <dbReference type="ARBA" id="ARBA00022448"/>
    </source>
</evidence>
<sequence length="459" mass="51287">MSRAITRRHLLSLAVASLLVTPTASATSLMQAHEAAMQNDPQFQVDFYGKLATDERYDQARAALLPQISANASYTDTSQSIVSTDNEVFDSGSTSFPTTVYGISLEQSVYDYSRWAAFRQADTETQQAASELEVARQDLVLRVAERYFDALALYENLTFLQAEKEEVATNLTEARARYEDGLSREVDLLDAESRLLQVESRELEVENSLRDALNGLEEVTGSLPDRLKPVRDDLNLERPDPDDQDEWTRLGLERNPRLQAAELAMEVANQEVRVRRGGHLPTLGLTVSYENDDTEGSLFGGGSQVETQIARLDLNIPIYSGGMVSSQVREGEQLIEVSRSRHDQVRRQLNREVRAGYQGILTAMSRERALSESLRTSQRIVESRQVGYESGVTPLLDLLDAERELFFARSELAGARYDYLLGVLRLRHAAGVINADDLQQIDALLDEPVDVFASQLSSF</sequence>
<keyword evidence="10" id="KW-1185">Reference proteome</keyword>
<evidence type="ECO:0000256" key="1">
    <source>
        <dbReference type="ARBA" id="ARBA00004442"/>
    </source>
</evidence>
<dbReference type="RefSeq" id="WP_092829082.1">
    <property type="nucleotide sequence ID" value="NZ_FOGS01000010.1"/>
</dbReference>
<accession>A0A1H9VPS8</accession>
<evidence type="ECO:0000256" key="5">
    <source>
        <dbReference type="ARBA" id="ARBA00022692"/>
    </source>
</evidence>
<evidence type="ECO:0000256" key="7">
    <source>
        <dbReference type="ARBA" id="ARBA00023237"/>
    </source>
</evidence>
<protein>
    <submittedName>
        <fullName evidence="9">Outer membrane protein</fullName>
    </submittedName>
</protein>
<dbReference type="Pfam" id="PF02321">
    <property type="entry name" value="OEP"/>
    <property type="match status" value="2"/>
</dbReference>
<evidence type="ECO:0000256" key="4">
    <source>
        <dbReference type="ARBA" id="ARBA00022452"/>
    </source>
</evidence>
<dbReference type="PANTHER" id="PTHR30026:SF20">
    <property type="entry name" value="OUTER MEMBRANE PROTEIN TOLC"/>
    <property type="match status" value="1"/>
</dbReference>
<keyword evidence="6" id="KW-0472">Membrane</keyword>
<dbReference type="PROSITE" id="PS51318">
    <property type="entry name" value="TAT"/>
    <property type="match status" value="1"/>
</dbReference>
<dbReference type="EMBL" id="FOGS01000010">
    <property type="protein sequence ID" value="SES23790.1"/>
    <property type="molecule type" value="Genomic_DNA"/>
</dbReference>
<evidence type="ECO:0000313" key="10">
    <source>
        <dbReference type="Proteomes" id="UP000198505"/>
    </source>
</evidence>
<keyword evidence="4" id="KW-1134">Transmembrane beta strand</keyword>